<gene>
    <name evidence="2" type="ORF">METZ01_LOCUS282635</name>
</gene>
<keyword evidence="1" id="KW-0472">Membrane</keyword>
<name>A0A382L4G5_9ZZZZ</name>
<feature type="non-terminal residue" evidence="2">
    <location>
        <position position="46"/>
    </location>
</feature>
<evidence type="ECO:0000256" key="1">
    <source>
        <dbReference type="SAM" id="Phobius"/>
    </source>
</evidence>
<keyword evidence="1" id="KW-0812">Transmembrane</keyword>
<protein>
    <submittedName>
        <fullName evidence="2">Uncharacterized protein</fullName>
    </submittedName>
</protein>
<dbReference type="AlphaFoldDB" id="A0A382L4G5"/>
<dbReference type="EMBL" id="UINC01083759">
    <property type="protein sequence ID" value="SVC29781.1"/>
    <property type="molecule type" value="Genomic_DNA"/>
</dbReference>
<feature type="transmembrane region" description="Helical" evidence="1">
    <location>
        <begin position="6"/>
        <end position="23"/>
    </location>
</feature>
<keyword evidence="1" id="KW-1133">Transmembrane helix</keyword>
<evidence type="ECO:0000313" key="2">
    <source>
        <dbReference type="EMBL" id="SVC29781.1"/>
    </source>
</evidence>
<feature type="non-terminal residue" evidence="2">
    <location>
        <position position="1"/>
    </location>
</feature>
<sequence length="46" mass="5536">MFNELIINVVASAILLFFGYLYGKFRERKLHEGKNLDDYDFYPFDL</sequence>
<proteinExistence type="predicted"/>
<accession>A0A382L4G5</accession>
<reference evidence="2" key="1">
    <citation type="submission" date="2018-05" db="EMBL/GenBank/DDBJ databases">
        <authorList>
            <person name="Lanie J.A."/>
            <person name="Ng W.-L."/>
            <person name="Kazmierczak K.M."/>
            <person name="Andrzejewski T.M."/>
            <person name="Davidsen T.M."/>
            <person name="Wayne K.J."/>
            <person name="Tettelin H."/>
            <person name="Glass J.I."/>
            <person name="Rusch D."/>
            <person name="Podicherti R."/>
            <person name="Tsui H.-C.T."/>
            <person name="Winkler M.E."/>
        </authorList>
    </citation>
    <scope>NUCLEOTIDE SEQUENCE</scope>
</reference>
<organism evidence="2">
    <name type="scientific">marine metagenome</name>
    <dbReference type="NCBI Taxonomy" id="408172"/>
    <lineage>
        <taxon>unclassified sequences</taxon>
        <taxon>metagenomes</taxon>
        <taxon>ecological metagenomes</taxon>
    </lineage>
</organism>